<feature type="compositionally biased region" description="Basic and acidic residues" evidence="1">
    <location>
        <begin position="50"/>
        <end position="65"/>
    </location>
</feature>
<dbReference type="AlphaFoldDB" id="A0A2H0US23"/>
<sequence>MYFSFTTQKKKEYLDDTNVTIQKSSVAEFTSQHSPNRKSRTVVASFSPRENSEAEKVGNTEEKEGAGVSDNYPEKTLAIYNFEKGKWEDCPRPKWFDGYPNETLAWLLYESEYKVTDDFFELLEIKVREEDEEIKKKEITANHTLRGLELFEEMEKIKREYESEVKKWIVVYGSRR</sequence>
<reference evidence="3" key="1">
    <citation type="submission" date="2017-09" db="EMBL/GenBank/DDBJ databases">
        <title>Depth-based differentiation of microbial function through sediment-hosted aquifers and enrichment of novel symbionts in the deep terrestrial subsurface.</title>
        <authorList>
            <person name="Probst A.J."/>
            <person name="Ladd B."/>
            <person name="Jarett J.K."/>
            <person name="Geller-Mcgrath D.E."/>
            <person name="Sieber C.M.K."/>
            <person name="Emerson J.B."/>
            <person name="Anantharaman K."/>
            <person name="Thomas B.C."/>
            <person name="Malmstrom R."/>
            <person name="Stieglmeier M."/>
            <person name="Klingl A."/>
            <person name="Woyke T."/>
            <person name="Ryan C.M."/>
            <person name="Banfield J.F."/>
        </authorList>
    </citation>
    <scope>NUCLEOTIDE SEQUENCE [LARGE SCALE GENOMIC DNA]</scope>
</reference>
<comment type="caution">
    <text evidence="2">The sequence shown here is derived from an EMBL/GenBank/DDBJ whole genome shotgun (WGS) entry which is preliminary data.</text>
</comment>
<dbReference type="Proteomes" id="UP000231157">
    <property type="component" value="Unassembled WGS sequence"/>
</dbReference>
<proteinExistence type="predicted"/>
<accession>A0A2H0US23</accession>
<name>A0A2H0US23_9BACT</name>
<protein>
    <submittedName>
        <fullName evidence="2">Uncharacterized protein</fullName>
    </submittedName>
</protein>
<dbReference type="EMBL" id="PFAZ01000007">
    <property type="protein sequence ID" value="PIR89163.1"/>
    <property type="molecule type" value="Genomic_DNA"/>
</dbReference>
<organism evidence="2 3">
    <name type="scientific">Candidatus Harrisonbacteria bacterium CG10_big_fil_rev_8_21_14_0_10_40_38</name>
    <dbReference type="NCBI Taxonomy" id="1974583"/>
    <lineage>
        <taxon>Bacteria</taxon>
        <taxon>Candidatus Harrisoniibacteriota</taxon>
    </lineage>
</organism>
<evidence type="ECO:0000256" key="1">
    <source>
        <dbReference type="SAM" id="MobiDB-lite"/>
    </source>
</evidence>
<gene>
    <name evidence="2" type="ORF">COU07_02945</name>
</gene>
<evidence type="ECO:0000313" key="2">
    <source>
        <dbReference type="EMBL" id="PIR89163.1"/>
    </source>
</evidence>
<evidence type="ECO:0000313" key="3">
    <source>
        <dbReference type="Proteomes" id="UP000231157"/>
    </source>
</evidence>
<feature type="region of interest" description="Disordered" evidence="1">
    <location>
        <begin position="27"/>
        <end position="70"/>
    </location>
</feature>